<feature type="compositionally biased region" description="Low complexity" evidence="5">
    <location>
        <begin position="35"/>
        <end position="53"/>
    </location>
</feature>
<feature type="compositionally biased region" description="Acidic residues" evidence="5">
    <location>
        <begin position="283"/>
        <end position="305"/>
    </location>
</feature>
<dbReference type="PANTHER" id="PTHR13471">
    <property type="entry name" value="TETRATRICOPEPTIDE-LIKE HELICAL"/>
    <property type="match status" value="1"/>
</dbReference>
<feature type="region of interest" description="Disordered" evidence="5">
    <location>
        <begin position="260"/>
        <end position="305"/>
    </location>
</feature>
<feature type="compositionally biased region" description="Basic and acidic residues" evidence="5">
    <location>
        <begin position="13"/>
        <end position="27"/>
    </location>
</feature>
<name>A0A8H3TPL4_9TREE</name>
<feature type="compositionally biased region" description="Polar residues" evidence="5">
    <location>
        <begin position="570"/>
        <end position="579"/>
    </location>
</feature>
<dbReference type="GO" id="GO:1902369">
    <property type="term" value="P:negative regulation of RNA catabolic process"/>
    <property type="evidence" value="ECO:0007669"/>
    <property type="project" value="TreeGrafter"/>
</dbReference>
<dbReference type="GO" id="GO:0006396">
    <property type="term" value="P:RNA processing"/>
    <property type="evidence" value="ECO:0007669"/>
    <property type="project" value="InterPro"/>
</dbReference>
<evidence type="ECO:0000256" key="4">
    <source>
        <dbReference type="ARBA" id="ARBA00023242"/>
    </source>
</evidence>
<comment type="subcellular location">
    <subcellularLocation>
        <location evidence="1">Nucleus</location>
    </subcellularLocation>
</comment>
<keyword evidence="3" id="KW-0677">Repeat</keyword>
<dbReference type="InterPro" id="IPR013633">
    <property type="entry name" value="NRDE-2"/>
</dbReference>
<dbReference type="Gene3D" id="1.25.40.10">
    <property type="entry name" value="Tetratricopeptide repeat domain"/>
    <property type="match status" value="2"/>
</dbReference>
<evidence type="ECO:0008006" key="8">
    <source>
        <dbReference type="Google" id="ProtNLM"/>
    </source>
</evidence>
<keyword evidence="4" id="KW-0539">Nucleus</keyword>
<comment type="caution">
    <text evidence="6">The sequence shown here is derived from an EMBL/GenBank/DDBJ whole genome shotgun (WGS) entry which is preliminary data.</text>
</comment>
<evidence type="ECO:0000313" key="7">
    <source>
        <dbReference type="Proteomes" id="UP000620104"/>
    </source>
</evidence>
<evidence type="ECO:0000256" key="5">
    <source>
        <dbReference type="SAM" id="MobiDB-lite"/>
    </source>
</evidence>
<evidence type="ECO:0000256" key="1">
    <source>
        <dbReference type="ARBA" id="ARBA00004123"/>
    </source>
</evidence>
<sequence length="1185" mass="135665">MPVTPSFTSFPDRPPDRPPKPPVRDPAWHQGGLDASTSSSAAPAVVPVFASFPERGTTKSREGKQRNEGHDRDGQKADRRQRSRERERKRDRDDEKSRKRHQRDRMENEGKERSRRWEEEKEEERKRPRRRRDDESEATRPIEPAETKQDRLFYVDRTGDEGNIRYGGIEPGKIPRYASKGFGRVVGLPEQYHVTRIGKWKHGDEKGIVVTNKALQIGDHEPTLLRHLPDQTYRLASRNQRTENRAIADQHEFVAIASRAGPSSAKHPPAPEYILGHGPAETAQDDDAEDAGESEASDDLDEQETLEQIRRRRILEFERHLETHPDDVDQWIAFSSLHLEDYARGKTKGALGMLADAAALEDPTARGGKTAAYEVALATLERALKVSPRNASSPRLQSAFFALAQQVWPPGKVTEAWQDVLRRLQDSAERMNEKELMDLWLGYISWREGRGLGAAGARGKQGGGIDDVVAIYAQCIDMMRTKKYPLSEKRTIAEENMVYLLLRCILLLRHAGFHERGTAICQAMLELTFHKPYALRTDKPEAMDSQWEHRLMESLEEFWESEVPRIGENGSQGWNQWQRQAEPDESTEQLQHSEVSTSDDPYIRWYEDETAADRCIRPGKASALAMADDGEDDPFRIILFDDIRPFLFVIRNPEVKLQLVYAVLNYLGLPFGVPDLGTNTEFSRDPHLQWALSVNPKARTGLWPERPVERNRLGWSELQESAALPPVDFLSCPVRMWFLTEETAFEDILAWFSVNQLGIRDSVDADFLSNLLEALTRVVRNQSFQWLRIAFEASLNKKSTAKLCKQMLSQDRNNLSLWCTYARVLRSQRKAEEARQVYRLCSSSLNVEIHTSRDIEHLFAEWAELEWLAGRNDDLLNILVATVTSNYQVPAGKPSPVMFLKAKQHYYRSPDQASRASVVLHYMFLYVSMDCEKVFQAIQVHASSLPSGSAEQEEVLQLGAKILFRHSQSHIVKAETQRGYLEYAIALFPSNTIFLSLFFSNEYGTRVYGRLQRLLYETVLLDKDESAETYLWAIWAESMSARRTFWESGGHGAERVRAMYEKAITSTTGKASIPLWMSYIEFLSVQGRTDAAKRLCYRAITHLGGCKALYMMPFSPLLRPRFTDKELRDWAELMTEKGLRIRKPFENYWQPEEEVDVIGGDDGGDPMAVDEAYAAFEDRKRLLPY</sequence>
<dbReference type="OrthoDB" id="297219at2759"/>
<evidence type="ECO:0000256" key="3">
    <source>
        <dbReference type="ARBA" id="ARBA00022737"/>
    </source>
</evidence>
<organism evidence="6 7">
    <name type="scientific">Naganishia liquefaciens</name>
    <dbReference type="NCBI Taxonomy" id="104408"/>
    <lineage>
        <taxon>Eukaryota</taxon>
        <taxon>Fungi</taxon>
        <taxon>Dikarya</taxon>
        <taxon>Basidiomycota</taxon>
        <taxon>Agaricomycotina</taxon>
        <taxon>Tremellomycetes</taxon>
        <taxon>Filobasidiales</taxon>
        <taxon>Filobasidiaceae</taxon>
        <taxon>Naganishia</taxon>
    </lineage>
</organism>
<reference evidence="6" key="1">
    <citation type="submission" date="2020-07" db="EMBL/GenBank/DDBJ databases">
        <title>Draft Genome Sequence of a Deep-Sea Yeast, Naganishia (Cryptococcus) liquefaciens strain N6.</title>
        <authorList>
            <person name="Han Y.W."/>
            <person name="Kajitani R."/>
            <person name="Morimoto H."/>
            <person name="Parhat M."/>
            <person name="Tsubouchi H."/>
            <person name="Bakenova O."/>
            <person name="Ogata M."/>
            <person name="Argunhan B."/>
            <person name="Aoki R."/>
            <person name="Kajiwara S."/>
            <person name="Itoh T."/>
            <person name="Iwasaki H."/>
        </authorList>
    </citation>
    <scope>NUCLEOTIDE SEQUENCE</scope>
    <source>
        <strain evidence="6">N6</strain>
    </source>
</reference>
<dbReference type="InterPro" id="IPR003107">
    <property type="entry name" value="HAT"/>
</dbReference>
<evidence type="ECO:0000256" key="2">
    <source>
        <dbReference type="ARBA" id="ARBA00009265"/>
    </source>
</evidence>
<dbReference type="InterPro" id="IPR011990">
    <property type="entry name" value="TPR-like_helical_dom_sf"/>
</dbReference>
<dbReference type="GO" id="GO:0071013">
    <property type="term" value="C:catalytic step 2 spliceosome"/>
    <property type="evidence" value="ECO:0007669"/>
    <property type="project" value="TreeGrafter"/>
</dbReference>
<dbReference type="SUPFAM" id="SSF48452">
    <property type="entry name" value="TPR-like"/>
    <property type="match status" value="1"/>
</dbReference>
<dbReference type="GO" id="GO:0031048">
    <property type="term" value="P:regulatory ncRNA-mediated heterochromatin formation"/>
    <property type="evidence" value="ECO:0007669"/>
    <property type="project" value="TreeGrafter"/>
</dbReference>
<keyword evidence="7" id="KW-1185">Reference proteome</keyword>
<dbReference type="EMBL" id="BLZA01000009">
    <property type="protein sequence ID" value="GHJ84674.1"/>
    <property type="molecule type" value="Genomic_DNA"/>
</dbReference>
<gene>
    <name evidence="6" type="ORF">NliqN6_1076</name>
</gene>
<accession>A0A8H3TPL4</accession>
<feature type="region of interest" description="Disordered" evidence="5">
    <location>
        <begin position="570"/>
        <end position="596"/>
    </location>
</feature>
<comment type="similarity">
    <text evidence="2">Belongs to the NRDE2 family.</text>
</comment>
<feature type="compositionally biased region" description="Basic and acidic residues" evidence="5">
    <location>
        <begin position="56"/>
        <end position="97"/>
    </location>
</feature>
<dbReference type="PANTHER" id="PTHR13471:SF0">
    <property type="entry name" value="NUCLEAR EXOSOME REGULATOR NRDE2"/>
    <property type="match status" value="1"/>
</dbReference>
<protein>
    <recommendedName>
        <fullName evidence="8">DUF1740-domain-containing protein</fullName>
    </recommendedName>
</protein>
<feature type="compositionally biased region" description="Basic and acidic residues" evidence="5">
    <location>
        <begin position="104"/>
        <end position="151"/>
    </location>
</feature>
<dbReference type="Proteomes" id="UP000620104">
    <property type="component" value="Unassembled WGS sequence"/>
</dbReference>
<feature type="region of interest" description="Disordered" evidence="5">
    <location>
        <begin position="1"/>
        <end position="151"/>
    </location>
</feature>
<evidence type="ECO:0000313" key="6">
    <source>
        <dbReference type="EMBL" id="GHJ84674.1"/>
    </source>
</evidence>
<proteinExistence type="inferred from homology"/>
<dbReference type="Pfam" id="PF08424">
    <property type="entry name" value="NRDE-2"/>
    <property type="match status" value="1"/>
</dbReference>
<dbReference type="SMART" id="SM00386">
    <property type="entry name" value="HAT"/>
    <property type="match status" value="3"/>
</dbReference>
<dbReference type="AlphaFoldDB" id="A0A8H3TPL4"/>